<dbReference type="GO" id="GO:0015074">
    <property type="term" value="P:DNA integration"/>
    <property type="evidence" value="ECO:0007669"/>
    <property type="project" value="InterPro"/>
</dbReference>
<reference evidence="3 4" key="1">
    <citation type="submission" date="2017-06" db="EMBL/GenBank/DDBJ databases">
        <title>Draft genome sequence of the halophilic bacterium Marinobacter vinifirmus FB1.</title>
        <authorList>
            <person name="Stepanov V.G."/>
            <person name="Roberts D.J."/>
            <person name="Fox G.E."/>
        </authorList>
    </citation>
    <scope>NUCLEOTIDE SEQUENCE [LARGE SCALE GENOMIC DNA]</scope>
    <source>
        <strain evidence="3 4">FB1</strain>
    </source>
</reference>
<proteinExistence type="predicted"/>
<keyword evidence="4" id="KW-1185">Reference proteome</keyword>
<gene>
    <name evidence="3" type="ORF">B9Q17_12390</name>
</gene>
<feature type="domain" description="Integrase catalytic" evidence="2">
    <location>
        <begin position="241"/>
        <end position="444"/>
    </location>
</feature>
<sequence>MSEEHNYEPSNEALEPIRQRISVNVGNYLQHGDDVYKITQVLDYDSAIGINVATGRSSQLRIKELRPANNAGEESDHTYQDLEEIADSDWAEAEKRYSAIKPLVNELSPGRAVVAERAKEVGVGIATLYRWLNRFKSMGVVSALIPQQRGWKAGKGRISGLTERVIQEVIDDVYLTPQRPTDQTVVLEVKRRCHERGLKAPSATAVRSRLAKIPERIRMRKRGYREKARNQFQATPGRFPNADYPLAYIQIDHTQVDIILVDDDLRLPAGRPWITLAIDVFSRMVTGYYLSYDPPSTTSVAMCMAHSILPKDDWLTLHGVEADWPVYGVPSTVHVDNGADFRSETFRKSCQMYGINLEYRPVRAPRYGGHIERLLGNFMKKVHELPGTTFSSVPERDEYDSEKHATMTRSEFEKWLVTLITRYYHNDRHSGLGIPPIKQWEIGIFGDKFTPGIGIPPQPGDKTTLLLNFLPAFRRTVQSFGVTVEGMHYYDEALRPWINAKDPDNSKRKRQLVFRRDPRDISYLWFFDPDLKQYFKIPFANLSLPPMSVWELRQAKEKLKAEGKTSYNEHLVLEAITDLRNQVDDAKHRTKKARRQAQRRKEHERKISPAEPIPSEAPKSAVNESWDDDLLDDSAEIRGFGDIS</sequence>
<dbReference type="Proteomes" id="UP000216984">
    <property type="component" value="Unassembled WGS sequence"/>
</dbReference>
<dbReference type="RefSeq" id="WP_094625216.1">
    <property type="nucleotide sequence ID" value="NZ_NEFY01000007.1"/>
</dbReference>
<dbReference type="InterPro" id="IPR015378">
    <property type="entry name" value="Transposase-like_Mu_C"/>
</dbReference>
<dbReference type="AlphaFoldDB" id="A0A7Z1DTT7"/>
<dbReference type="Gene3D" id="3.30.420.10">
    <property type="entry name" value="Ribonuclease H-like superfamily/Ribonuclease H"/>
    <property type="match status" value="1"/>
</dbReference>
<dbReference type="Pfam" id="PF09299">
    <property type="entry name" value="Mu-transpos_C"/>
    <property type="match status" value="1"/>
</dbReference>
<comment type="caution">
    <text evidence="3">The sequence shown here is derived from an EMBL/GenBank/DDBJ whole genome shotgun (WGS) entry which is preliminary data.</text>
</comment>
<name>A0A7Z1DTT7_9GAMM</name>
<feature type="region of interest" description="Disordered" evidence="1">
    <location>
        <begin position="584"/>
        <end position="630"/>
    </location>
</feature>
<organism evidence="3 4">
    <name type="scientific">Marinobacter vinifirmus</name>
    <dbReference type="NCBI Taxonomy" id="355591"/>
    <lineage>
        <taxon>Bacteria</taxon>
        <taxon>Pseudomonadati</taxon>
        <taxon>Pseudomonadota</taxon>
        <taxon>Gammaproteobacteria</taxon>
        <taxon>Pseudomonadales</taxon>
        <taxon>Marinobacteraceae</taxon>
        <taxon>Marinobacter</taxon>
    </lineage>
</organism>
<dbReference type="InterPro" id="IPR012337">
    <property type="entry name" value="RNaseH-like_sf"/>
</dbReference>
<evidence type="ECO:0000259" key="2">
    <source>
        <dbReference type="PROSITE" id="PS50994"/>
    </source>
</evidence>
<evidence type="ECO:0000313" key="3">
    <source>
        <dbReference type="EMBL" id="OZC35873.1"/>
    </source>
</evidence>
<accession>A0A7Z1DTT7</accession>
<dbReference type="PROSITE" id="PS50994">
    <property type="entry name" value="INTEGRASE"/>
    <property type="match status" value="1"/>
</dbReference>
<evidence type="ECO:0000313" key="4">
    <source>
        <dbReference type="Proteomes" id="UP000216984"/>
    </source>
</evidence>
<dbReference type="GO" id="GO:0003676">
    <property type="term" value="F:nucleic acid binding"/>
    <property type="evidence" value="ECO:0007669"/>
    <property type="project" value="InterPro"/>
</dbReference>
<feature type="compositionally biased region" description="Basic and acidic residues" evidence="1">
    <location>
        <begin position="599"/>
        <end position="608"/>
    </location>
</feature>
<dbReference type="SUPFAM" id="SSF53098">
    <property type="entry name" value="Ribonuclease H-like"/>
    <property type="match status" value="1"/>
</dbReference>
<evidence type="ECO:0000256" key="1">
    <source>
        <dbReference type="SAM" id="MobiDB-lite"/>
    </source>
</evidence>
<dbReference type="InterPro" id="IPR036397">
    <property type="entry name" value="RNaseH_sf"/>
</dbReference>
<dbReference type="EMBL" id="NEFY01000007">
    <property type="protein sequence ID" value="OZC35873.1"/>
    <property type="molecule type" value="Genomic_DNA"/>
</dbReference>
<protein>
    <submittedName>
        <fullName evidence="3">Transposase</fullName>
    </submittedName>
</protein>
<dbReference type="InterPro" id="IPR001584">
    <property type="entry name" value="Integrase_cat-core"/>
</dbReference>
<feature type="compositionally biased region" description="Basic residues" evidence="1">
    <location>
        <begin position="588"/>
        <end position="598"/>
    </location>
</feature>